<accession>A0A8J7C242</accession>
<sequence length="269" mass="29839">MEQEQDLAAIERIYQALDDDDPELALRIALDQISQAGDEDPVLQFFAGKAWVENGEAGRGIPYLQRAAELDPDDLEFRGELGFALLEDGCLDEAAEVANHLVQTAADFPDGHYLDGMIQEFRGAAVEADDRYREASRLDPERYPEIRRIETGSFEQLVQQAADRLPEDFRKHLDQVATTVEPVVPGALVDEGTSALETLGLFTGTPLDRKGQIGAAVDLPPRILLFQRNLERFSALAGDLQEQIAVTLYHELGHYLGMDEDALDEAGFR</sequence>
<dbReference type="InterPro" id="IPR010428">
    <property type="entry name" value="Zincin_1"/>
</dbReference>
<evidence type="ECO:0000313" key="2">
    <source>
        <dbReference type="Proteomes" id="UP000648239"/>
    </source>
</evidence>
<evidence type="ECO:0000313" key="1">
    <source>
        <dbReference type="EMBL" id="MBD3866871.1"/>
    </source>
</evidence>
<name>A0A8J7C242_9BACT</name>
<dbReference type="AlphaFoldDB" id="A0A8J7C242"/>
<reference evidence="1 2" key="1">
    <citation type="submission" date="2020-08" db="EMBL/GenBank/DDBJ databases">
        <title>Acidobacteriota in marine sediments use diverse sulfur dissimilation pathways.</title>
        <authorList>
            <person name="Wasmund K."/>
        </authorList>
    </citation>
    <scope>NUCLEOTIDE SEQUENCE [LARGE SCALE GENOMIC DNA]</scope>
    <source>
        <strain evidence="1">MAG AM4</strain>
    </source>
</reference>
<comment type="caution">
    <text evidence="1">The sequence shown here is derived from an EMBL/GenBank/DDBJ whole genome shotgun (WGS) entry which is preliminary data.</text>
</comment>
<dbReference type="SUPFAM" id="SSF48452">
    <property type="entry name" value="TPR-like"/>
    <property type="match status" value="1"/>
</dbReference>
<dbReference type="Gene3D" id="1.25.40.10">
    <property type="entry name" value="Tetratricopeptide repeat domain"/>
    <property type="match status" value="1"/>
</dbReference>
<dbReference type="InterPro" id="IPR011990">
    <property type="entry name" value="TPR-like_helical_dom_sf"/>
</dbReference>
<dbReference type="SUPFAM" id="SSF55486">
    <property type="entry name" value="Metalloproteases ('zincins'), catalytic domain"/>
    <property type="match status" value="1"/>
</dbReference>
<protein>
    <submittedName>
        <fullName evidence="1">Metallopeptidase family protein</fullName>
    </submittedName>
</protein>
<dbReference type="EMBL" id="JACXWD010000003">
    <property type="protein sequence ID" value="MBD3866871.1"/>
    <property type="molecule type" value="Genomic_DNA"/>
</dbReference>
<organism evidence="1 2">
    <name type="scientific">Candidatus Polarisedimenticola svalbardensis</name>
    <dbReference type="NCBI Taxonomy" id="2886004"/>
    <lineage>
        <taxon>Bacteria</taxon>
        <taxon>Pseudomonadati</taxon>
        <taxon>Acidobacteriota</taxon>
        <taxon>Candidatus Polarisedimenticolia</taxon>
        <taxon>Candidatus Polarisedimenticolales</taxon>
        <taxon>Candidatus Polarisedimenticolaceae</taxon>
        <taxon>Candidatus Polarisedimenticola</taxon>
    </lineage>
</organism>
<dbReference type="Gene3D" id="3.30.2010.20">
    <property type="match status" value="1"/>
</dbReference>
<dbReference type="Pfam" id="PF14559">
    <property type="entry name" value="TPR_19"/>
    <property type="match status" value="1"/>
</dbReference>
<dbReference type="Proteomes" id="UP000648239">
    <property type="component" value="Unassembled WGS sequence"/>
</dbReference>
<dbReference type="CDD" id="cd12952">
    <property type="entry name" value="MMP_ACEL2062"/>
    <property type="match status" value="1"/>
</dbReference>
<dbReference type="InterPro" id="IPR038555">
    <property type="entry name" value="Zincin_1_sf"/>
</dbReference>
<dbReference type="Pfam" id="PF06262">
    <property type="entry name" value="Zincin_1"/>
    <property type="match status" value="1"/>
</dbReference>
<gene>
    <name evidence="1" type="ORF">IFK94_02010</name>
</gene>
<proteinExistence type="predicted"/>